<dbReference type="Proteomes" id="UP000706926">
    <property type="component" value="Unassembled WGS sequence"/>
</dbReference>
<evidence type="ECO:0000313" key="2">
    <source>
        <dbReference type="Proteomes" id="UP000706926"/>
    </source>
</evidence>
<reference evidence="1 2" key="1">
    <citation type="submission" date="2021-03" db="EMBL/GenBank/DDBJ databases">
        <title>Genomic Encyclopedia of Type Strains, Phase IV (KMG-IV): sequencing the most valuable type-strain genomes for metagenomic binning, comparative biology and taxonomic classification.</title>
        <authorList>
            <person name="Goeker M."/>
        </authorList>
    </citation>
    <scope>NUCLEOTIDE SEQUENCE [LARGE SCALE GENOMIC DNA]</scope>
    <source>
        <strain evidence="1 2">DSM 15596</strain>
    </source>
</reference>
<keyword evidence="2" id="KW-1185">Reference proteome</keyword>
<protein>
    <submittedName>
        <fullName evidence="1">Uncharacterized protein</fullName>
    </submittedName>
</protein>
<name>A0ABS4F607_9BACL</name>
<accession>A0ABS4F607</accession>
<proteinExistence type="predicted"/>
<comment type="caution">
    <text evidence="1">The sequence shown here is derived from an EMBL/GenBank/DDBJ whole genome shotgun (WGS) entry which is preliminary data.</text>
</comment>
<gene>
    <name evidence="1" type="ORF">J2Z18_000762</name>
</gene>
<organism evidence="1 2">
    <name type="scientific">Paenibacillus lactis</name>
    <dbReference type="NCBI Taxonomy" id="228574"/>
    <lineage>
        <taxon>Bacteria</taxon>
        <taxon>Bacillati</taxon>
        <taxon>Bacillota</taxon>
        <taxon>Bacilli</taxon>
        <taxon>Bacillales</taxon>
        <taxon>Paenibacillaceae</taxon>
        <taxon>Paenibacillus</taxon>
    </lineage>
</organism>
<dbReference type="EMBL" id="JAGGKI010000002">
    <property type="protein sequence ID" value="MBP1891690.1"/>
    <property type="molecule type" value="Genomic_DNA"/>
</dbReference>
<evidence type="ECO:0000313" key="1">
    <source>
        <dbReference type="EMBL" id="MBP1891690.1"/>
    </source>
</evidence>
<sequence length="73" mass="8042">MACFNMLLENKKSIKELIHKNSSSDILLGQENFAGVSRRVLVPFGSGAFINITFQIGSPLILVLPLPDRCLPK</sequence>